<dbReference type="InterPro" id="IPR036182">
    <property type="entry name" value="PCuAC_sf"/>
</dbReference>
<proteinExistence type="predicted"/>
<evidence type="ECO:0000256" key="1">
    <source>
        <dbReference type="SAM" id="SignalP"/>
    </source>
</evidence>
<evidence type="ECO:0000313" key="3">
    <source>
        <dbReference type="Proteomes" id="UP001156921"/>
    </source>
</evidence>
<dbReference type="PANTHER" id="PTHR36302:SF1">
    <property type="entry name" value="COPPER CHAPERONE PCU(A)C"/>
    <property type="match status" value="1"/>
</dbReference>
<organism evidence="2 3">
    <name type="scientific">Brevundimonas denitrificans</name>
    <dbReference type="NCBI Taxonomy" id="1443434"/>
    <lineage>
        <taxon>Bacteria</taxon>
        <taxon>Pseudomonadati</taxon>
        <taxon>Pseudomonadota</taxon>
        <taxon>Alphaproteobacteria</taxon>
        <taxon>Caulobacterales</taxon>
        <taxon>Caulobacteraceae</taxon>
        <taxon>Brevundimonas</taxon>
    </lineage>
</organism>
<dbReference type="Pfam" id="PF04314">
    <property type="entry name" value="PCuAC"/>
    <property type="match status" value="1"/>
</dbReference>
<gene>
    <name evidence="2" type="ORF">GCM10007859_13910</name>
</gene>
<sequence>MFKSVLILTASLMALAVAPALAEEPASAGPLDLTRRIVATSGAAGEDSAGYVRIRNGSPVADELVDASCACADTIEFHRVVRTESGGSMIDDPSWTVPGNGALDVRPGASLHFMLINFDPSKAVDGRVALTLTFRDAGTVQADFALTGDSRAAWAAFD</sequence>
<dbReference type="RefSeq" id="WP_284222234.1">
    <property type="nucleotide sequence ID" value="NZ_BSOY01000025.1"/>
</dbReference>
<keyword evidence="3" id="KW-1185">Reference proteome</keyword>
<dbReference type="Proteomes" id="UP001156921">
    <property type="component" value="Unassembled WGS sequence"/>
</dbReference>
<dbReference type="Gene3D" id="2.60.40.1890">
    <property type="entry name" value="PCu(A)C copper chaperone"/>
    <property type="match status" value="1"/>
</dbReference>
<accession>A0ABQ6BIT5</accession>
<dbReference type="EMBL" id="BSOY01000025">
    <property type="protein sequence ID" value="GLS01377.1"/>
    <property type="molecule type" value="Genomic_DNA"/>
</dbReference>
<feature type="chain" id="PRO_5046850657" description="Copper chaperone PCu(A)C" evidence="1">
    <location>
        <begin position="23"/>
        <end position="158"/>
    </location>
</feature>
<dbReference type="InterPro" id="IPR058248">
    <property type="entry name" value="Lxx211020-like"/>
</dbReference>
<name>A0ABQ6BIT5_9CAUL</name>
<reference evidence="3" key="1">
    <citation type="journal article" date="2019" name="Int. J. Syst. Evol. Microbiol.">
        <title>The Global Catalogue of Microorganisms (GCM) 10K type strain sequencing project: providing services to taxonomists for standard genome sequencing and annotation.</title>
        <authorList>
            <consortium name="The Broad Institute Genomics Platform"/>
            <consortium name="The Broad Institute Genome Sequencing Center for Infectious Disease"/>
            <person name="Wu L."/>
            <person name="Ma J."/>
        </authorList>
    </citation>
    <scope>NUCLEOTIDE SEQUENCE [LARGE SCALE GENOMIC DNA]</scope>
    <source>
        <strain evidence="3">NBRC 110107</strain>
    </source>
</reference>
<comment type="caution">
    <text evidence="2">The sequence shown here is derived from an EMBL/GenBank/DDBJ whole genome shotgun (WGS) entry which is preliminary data.</text>
</comment>
<dbReference type="SUPFAM" id="SSF110087">
    <property type="entry name" value="DR1885-like metal-binding protein"/>
    <property type="match status" value="1"/>
</dbReference>
<dbReference type="InterPro" id="IPR007410">
    <property type="entry name" value="LpqE-like"/>
</dbReference>
<evidence type="ECO:0008006" key="4">
    <source>
        <dbReference type="Google" id="ProtNLM"/>
    </source>
</evidence>
<protein>
    <recommendedName>
        <fullName evidence="4">Copper chaperone PCu(A)C</fullName>
    </recommendedName>
</protein>
<feature type="signal peptide" evidence="1">
    <location>
        <begin position="1"/>
        <end position="22"/>
    </location>
</feature>
<dbReference type="PANTHER" id="PTHR36302">
    <property type="entry name" value="BLR7088 PROTEIN"/>
    <property type="match status" value="1"/>
</dbReference>
<keyword evidence="1" id="KW-0732">Signal</keyword>
<evidence type="ECO:0000313" key="2">
    <source>
        <dbReference type="EMBL" id="GLS01377.1"/>
    </source>
</evidence>